<dbReference type="SUPFAM" id="SSF51445">
    <property type="entry name" value="(Trans)glycosidases"/>
    <property type="match status" value="1"/>
</dbReference>
<dbReference type="PANTHER" id="PTHR43678">
    <property type="entry name" value="PUTATIVE (AFU_ORTHOLOGUE AFUA_2G00640)-RELATED"/>
    <property type="match status" value="1"/>
</dbReference>
<dbReference type="PANTHER" id="PTHR43678:SF1">
    <property type="entry name" value="BETA-N-ACETYLHEXOSAMINIDASE"/>
    <property type="match status" value="1"/>
</dbReference>
<evidence type="ECO:0000256" key="2">
    <source>
        <dbReference type="ARBA" id="ARBA00022801"/>
    </source>
</evidence>
<feature type="domain" description="F5/8 type C" evidence="4">
    <location>
        <begin position="49"/>
        <end position="209"/>
    </location>
</feature>
<evidence type="ECO:0000256" key="1">
    <source>
        <dbReference type="ARBA" id="ARBA00006285"/>
    </source>
</evidence>
<dbReference type="Gene3D" id="3.20.20.80">
    <property type="entry name" value="Glycosidases"/>
    <property type="match status" value="1"/>
</dbReference>
<evidence type="ECO:0000313" key="6">
    <source>
        <dbReference type="Proteomes" id="UP000646749"/>
    </source>
</evidence>
<dbReference type="PROSITE" id="PS50022">
    <property type="entry name" value="FA58C_3"/>
    <property type="match status" value="2"/>
</dbReference>
<evidence type="ECO:0000259" key="4">
    <source>
        <dbReference type="PROSITE" id="PS50022"/>
    </source>
</evidence>
<keyword evidence="2" id="KW-0378">Hydrolase</keyword>
<organism evidence="5 6">
    <name type="scientific">Plantactinospora endophytica</name>
    <dbReference type="NCBI Taxonomy" id="673535"/>
    <lineage>
        <taxon>Bacteria</taxon>
        <taxon>Bacillati</taxon>
        <taxon>Actinomycetota</taxon>
        <taxon>Actinomycetes</taxon>
        <taxon>Micromonosporales</taxon>
        <taxon>Micromonosporaceae</taxon>
        <taxon>Plantactinospora</taxon>
    </lineage>
</organism>
<dbReference type="EMBL" id="BONW01000028">
    <property type="protein sequence ID" value="GIG90724.1"/>
    <property type="molecule type" value="Genomic_DNA"/>
</dbReference>
<evidence type="ECO:0000256" key="3">
    <source>
        <dbReference type="ARBA" id="ARBA00023295"/>
    </source>
</evidence>
<dbReference type="PROSITE" id="PS00018">
    <property type="entry name" value="EF_HAND_1"/>
    <property type="match status" value="1"/>
</dbReference>
<accession>A0ABQ4E7T6</accession>
<dbReference type="InterPro" id="IPR000421">
    <property type="entry name" value="FA58C"/>
</dbReference>
<protein>
    <recommendedName>
        <fullName evidence="4">F5/8 type C domain-containing protein</fullName>
    </recommendedName>
</protein>
<reference evidence="5 6" key="1">
    <citation type="submission" date="2021-01" db="EMBL/GenBank/DDBJ databases">
        <title>Whole genome shotgun sequence of Plantactinospora endophytica NBRC 110450.</title>
        <authorList>
            <person name="Komaki H."/>
            <person name="Tamura T."/>
        </authorList>
    </citation>
    <scope>NUCLEOTIDE SEQUENCE [LARGE SCALE GENOMIC DNA]</scope>
    <source>
        <strain evidence="5 6">NBRC 110450</strain>
    </source>
</reference>
<dbReference type="PRINTS" id="PR00738">
    <property type="entry name" value="GLHYDRLASE20"/>
</dbReference>
<dbReference type="InterPro" id="IPR017853">
    <property type="entry name" value="GH"/>
</dbReference>
<dbReference type="Gene3D" id="3.30.379.10">
    <property type="entry name" value="Chitobiase/beta-hexosaminidase domain 2-like"/>
    <property type="match status" value="1"/>
</dbReference>
<dbReference type="Proteomes" id="UP000646749">
    <property type="component" value="Unassembled WGS sequence"/>
</dbReference>
<dbReference type="InterPro" id="IPR008979">
    <property type="entry name" value="Galactose-bd-like_sf"/>
</dbReference>
<dbReference type="Gene3D" id="2.60.120.260">
    <property type="entry name" value="Galactose-binding domain-like"/>
    <property type="match status" value="2"/>
</dbReference>
<proteinExistence type="inferred from homology"/>
<gene>
    <name evidence="5" type="ORF">Pen02_56600</name>
</gene>
<comment type="similarity">
    <text evidence="1">Belongs to the glycosyl hydrolase 20 family.</text>
</comment>
<dbReference type="InterPro" id="IPR029018">
    <property type="entry name" value="Hex-like_dom2"/>
</dbReference>
<dbReference type="InterPro" id="IPR025705">
    <property type="entry name" value="Beta_hexosaminidase_sua/sub"/>
</dbReference>
<dbReference type="Pfam" id="PF00754">
    <property type="entry name" value="F5_F8_type_C"/>
    <property type="match status" value="2"/>
</dbReference>
<name>A0ABQ4E7T6_9ACTN</name>
<dbReference type="InterPro" id="IPR015883">
    <property type="entry name" value="Glyco_hydro_20_cat"/>
</dbReference>
<keyword evidence="3" id="KW-0326">Glycosidase</keyword>
<dbReference type="InterPro" id="IPR052764">
    <property type="entry name" value="GH20_Enzymes"/>
</dbReference>
<dbReference type="SUPFAM" id="SSF55545">
    <property type="entry name" value="beta-N-acetylhexosaminidase-like domain"/>
    <property type="match status" value="1"/>
</dbReference>
<dbReference type="SUPFAM" id="SSF49785">
    <property type="entry name" value="Galactose-binding domain-like"/>
    <property type="match status" value="2"/>
</dbReference>
<dbReference type="InterPro" id="IPR015882">
    <property type="entry name" value="HEX_bac_N"/>
</dbReference>
<comment type="caution">
    <text evidence="5">The sequence shown here is derived from an EMBL/GenBank/DDBJ whole genome shotgun (WGS) entry which is preliminary data.</text>
</comment>
<dbReference type="Pfam" id="PF00728">
    <property type="entry name" value="Glyco_hydro_20"/>
    <property type="match status" value="1"/>
</dbReference>
<sequence>MAHAAHHAVRNRFRQPLRAGSARTLALTALLAGAMLAPVTSPAPAPAEAAPDRAGSAAATPRNVALGAAVAASSNYQGSGWTIGAATDGVRGPAGWSSWSNVTVNHTEWVRLDLGTAYPLDRVDLFARSDGTNVGLGFPIDFTIAVSTDGLAWSTVATRVDYARPTAAAQSFTFPASSARYLRISGSRLRPDQNGDHVLQFAEVEAYGAGIGTPPTTIPALREWTPGTGQYAFGAASRLVAEPALLDEAATFAEDLAEVLGRTPAVVPVGVVPACGDVVLKLGAADASLGTEGYRLTVDCVATISANGETGAFYGTRTLLQLFRTGPTVSYGTARDWPAYRERGVMIDVGRKYFTVDWLRWHIKDLAYAKLNYLHLHLSDNLGFRLESTLHPEVVSAQHYTKQQIRDLVTLAARYKVTIVPEIDMPGHLDAVLAAHPDLKLRSRTGAVHNSFIDLSKPESYALMRDLITEAMELFPAPYWHVGADEYVTNYADYPQLLSYARANYGANATAKDTYYGFVNWANDIVRAAGKTMRMWNDGIRAGDGTIMPDSDIVVEYWDDLGLTPQQLLDRGHTVLNASWTPTYYVIGTGARPDNAYLNGSWTVDTFEGGTVITDSTRNLGSTLHVWCDVPERERPETVATVLRDPLRGLAQRTWGTPKPAPTYGASIPIFDAVGRAPGWPGAAVTGDLARNRPVTASSQETSDLAARNAVDGDSLSAWSSAFADPQWIRVDLGAVRPVNRVLLRWQTAYARTYQIQTSTDGQRWATVSTVTGGDGGVDDLRLAASGRYVRVHATVRGTQWGYSLWGLEVY</sequence>
<keyword evidence="6" id="KW-1185">Reference proteome</keyword>
<dbReference type="Pfam" id="PF02838">
    <property type="entry name" value="Glyco_hydro_20b"/>
    <property type="match status" value="1"/>
</dbReference>
<feature type="domain" description="F5/8 type C" evidence="4">
    <location>
        <begin position="678"/>
        <end position="811"/>
    </location>
</feature>
<evidence type="ECO:0000313" key="5">
    <source>
        <dbReference type="EMBL" id="GIG90724.1"/>
    </source>
</evidence>
<dbReference type="InterPro" id="IPR018247">
    <property type="entry name" value="EF_Hand_1_Ca_BS"/>
</dbReference>
<dbReference type="RefSeq" id="WP_203869112.1">
    <property type="nucleotide sequence ID" value="NZ_BONW01000028.1"/>
</dbReference>
<dbReference type="CDD" id="cd06564">
    <property type="entry name" value="GH20_DspB_LnbB-like"/>
    <property type="match status" value="1"/>
</dbReference>